<dbReference type="Pfam" id="PF04612">
    <property type="entry name" value="T2SSM"/>
    <property type="match status" value="1"/>
</dbReference>
<evidence type="ECO:0000313" key="1">
    <source>
        <dbReference type="EMBL" id="ABW66848.1"/>
    </source>
</evidence>
<gene>
    <name evidence="1" type="ordered locus">Dole_1038</name>
</gene>
<keyword evidence="2" id="KW-1185">Reference proteome</keyword>
<accession>A8ZWZ2</accession>
<dbReference type="EMBL" id="CP000859">
    <property type="protein sequence ID" value="ABW66848.1"/>
    <property type="molecule type" value="Genomic_DNA"/>
</dbReference>
<name>A8ZWZ2_DESOH</name>
<sequence>MIQPLMSRAATFFRGLTPRERYAVCIGVAAVLLLFFWKGVAAPLSDKRETLVVQLASRQNDLKQMITLQQEHERMQQAAARAAAGQSGRGADFTLFSFLDRLAGRAGIKDHIAYMRPSVSGQNSELSVVEMKLEGVDLQGLVSYLHMIETADAMVFVTRLSIAAQEKGGGGGVEAVLRVETVTT</sequence>
<dbReference type="OrthoDB" id="5432548at2"/>
<protein>
    <recommendedName>
        <fullName evidence="3">Type II secretion system protein M</fullName>
    </recommendedName>
</protein>
<dbReference type="InterPro" id="IPR007690">
    <property type="entry name" value="T2SS_GspM"/>
</dbReference>
<organism evidence="1 2">
    <name type="scientific">Desulfosudis oleivorans (strain DSM 6200 / JCM 39069 / Hxd3)</name>
    <name type="common">Desulfococcus oleovorans</name>
    <dbReference type="NCBI Taxonomy" id="96561"/>
    <lineage>
        <taxon>Bacteria</taxon>
        <taxon>Pseudomonadati</taxon>
        <taxon>Thermodesulfobacteriota</taxon>
        <taxon>Desulfobacteria</taxon>
        <taxon>Desulfobacterales</taxon>
        <taxon>Desulfosudaceae</taxon>
        <taxon>Desulfosudis</taxon>
    </lineage>
</organism>
<dbReference type="eggNOG" id="COG3149">
    <property type="taxonomic scope" value="Bacteria"/>
</dbReference>
<evidence type="ECO:0008006" key="3">
    <source>
        <dbReference type="Google" id="ProtNLM"/>
    </source>
</evidence>
<dbReference type="GO" id="GO:0015628">
    <property type="term" value="P:protein secretion by the type II secretion system"/>
    <property type="evidence" value="ECO:0007669"/>
    <property type="project" value="InterPro"/>
</dbReference>
<dbReference type="RefSeq" id="WP_012174466.1">
    <property type="nucleotide sequence ID" value="NC_009943.1"/>
</dbReference>
<dbReference type="STRING" id="96561.Dole_1038"/>
<evidence type="ECO:0000313" key="2">
    <source>
        <dbReference type="Proteomes" id="UP000008561"/>
    </source>
</evidence>
<proteinExistence type="predicted"/>
<dbReference type="Proteomes" id="UP000008561">
    <property type="component" value="Chromosome"/>
</dbReference>
<dbReference type="AlphaFoldDB" id="A8ZWZ2"/>
<reference evidence="1 2" key="1">
    <citation type="submission" date="2007-10" db="EMBL/GenBank/DDBJ databases">
        <title>Complete sequence of Desulfococcus oleovorans Hxd3.</title>
        <authorList>
            <consortium name="US DOE Joint Genome Institute"/>
            <person name="Copeland A."/>
            <person name="Lucas S."/>
            <person name="Lapidus A."/>
            <person name="Barry K."/>
            <person name="Glavina del Rio T."/>
            <person name="Dalin E."/>
            <person name="Tice H."/>
            <person name="Pitluck S."/>
            <person name="Kiss H."/>
            <person name="Brettin T."/>
            <person name="Bruce D."/>
            <person name="Detter J.C."/>
            <person name="Han C."/>
            <person name="Schmutz J."/>
            <person name="Larimer F."/>
            <person name="Land M."/>
            <person name="Hauser L."/>
            <person name="Kyrpides N."/>
            <person name="Kim E."/>
            <person name="Wawrik B."/>
            <person name="Richardson P."/>
        </authorList>
    </citation>
    <scope>NUCLEOTIDE SEQUENCE [LARGE SCALE GENOMIC DNA]</scope>
    <source>
        <strain evidence="2">DSM 6200 / JCM 39069 / Hxd3</strain>
    </source>
</reference>
<dbReference type="GO" id="GO:0015627">
    <property type="term" value="C:type II protein secretion system complex"/>
    <property type="evidence" value="ECO:0007669"/>
    <property type="project" value="InterPro"/>
</dbReference>
<dbReference type="HOGENOM" id="CLU_129740_0_0_7"/>
<dbReference type="KEGG" id="dol:Dole_1038"/>